<evidence type="ECO:0000313" key="1">
    <source>
        <dbReference type="EMBL" id="AFK38064.1"/>
    </source>
</evidence>
<organism evidence="1">
    <name type="scientific">Lotus japonicus</name>
    <name type="common">Lotus corniculatus var. japonicus</name>
    <dbReference type="NCBI Taxonomy" id="34305"/>
    <lineage>
        <taxon>Eukaryota</taxon>
        <taxon>Viridiplantae</taxon>
        <taxon>Streptophyta</taxon>
        <taxon>Embryophyta</taxon>
        <taxon>Tracheophyta</taxon>
        <taxon>Spermatophyta</taxon>
        <taxon>Magnoliopsida</taxon>
        <taxon>eudicotyledons</taxon>
        <taxon>Gunneridae</taxon>
        <taxon>Pentapetalae</taxon>
        <taxon>rosids</taxon>
        <taxon>fabids</taxon>
        <taxon>Fabales</taxon>
        <taxon>Fabaceae</taxon>
        <taxon>Papilionoideae</taxon>
        <taxon>50 kb inversion clade</taxon>
        <taxon>NPAAA clade</taxon>
        <taxon>Hologalegina</taxon>
        <taxon>robinioid clade</taxon>
        <taxon>Loteae</taxon>
        <taxon>Lotus</taxon>
    </lineage>
</organism>
<proteinExistence type="evidence at transcript level"/>
<sequence>MLSSQVEPLRFCFCCFEFYWCPPSFEYDIAVHIYSLVIIQKAFDWLCFACRLASL</sequence>
<reference evidence="1" key="1">
    <citation type="submission" date="2012-05" db="EMBL/GenBank/DDBJ databases">
        <authorList>
            <person name="Krishnakumar V."/>
            <person name="Cheung F."/>
            <person name="Xiao Y."/>
            <person name="Chan A."/>
            <person name="Moskal W.A."/>
            <person name="Town C.D."/>
        </authorList>
    </citation>
    <scope>NUCLEOTIDE SEQUENCE</scope>
</reference>
<protein>
    <submittedName>
        <fullName evidence="1">Uncharacterized protein</fullName>
    </submittedName>
</protein>
<dbReference type="AlphaFoldDB" id="I3SCS2"/>
<name>I3SCS2_LOTJA</name>
<accession>I3SCS2</accession>
<dbReference type="EMBL" id="BT138269">
    <property type="protein sequence ID" value="AFK38064.1"/>
    <property type="molecule type" value="mRNA"/>
</dbReference>